<name>A0AAT9HG67_9ACTN</name>
<gene>
    <name evidence="2" type="ORF">SHKM778_27340</name>
</gene>
<sequence length="65" mass="6764">MRAQRTAQQAGDEKLRSAGGNARRPSSAVSPTALSALQRSAGNAAVCRMLEEGRRRCGGLACTTC</sequence>
<evidence type="ECO:0000256" key="1">
    <source>
        <dbReference type="SAM" id="MobiDB-lite"/>
    </source>
</evidence>
<accession>A0AAT9HG67</accession>
<reference evidence="2" key="1">
    <citation type="submission" date="2024-06" db="EMBL/GenBank/DDBJ databases">
        <authorList>
            <consortium name="consrtm"/>
            <person name="Uemura M."/>
            <person name="Terahara T."/>
        </authorList>
    </citation>
    <scope>NUCLEOTIDE SEQUENCE</scope>
    <source>
        <strain evidence="2">KM77-8</strain>
    </source>
</reference>
<dbReference type="AlphaFoldDB" id="A0AAT9HG67"/>
<feature type="region of interest" description="Disordered" evidence="1">
    <location>
        <begin position="1"/>
        <end position="32"/>
    </location>
</feature>
<organism evidence="2">
    <name type="scientific">Streptomyces haneummycinicus</name>
    <dbReference type="NCBI Taxonomy" id="3074435"/>
    <lineage>
        <taxon>Bacteria</taxon>
        <taxon>Bacillati</taxon>
        <taxon>Actinomycetota</taxon>
        <taxon>Actinomycetes</taxon>
        <taxon>Kitasatosporales</taxon>
        <taxon>Streptomycetaceae</taxon>
        <taxon>Streptomyces</taxon>
    </lineage>
</organism>
<protein>
    <submittedName>
        <fullName evidence="2">Uncharacterized protein</fullName>
    </submittedName>
</protein>
<dbReference type="EMBL" id="AP035768">
    <property type="protein sequence ID" value="BFO16346.1"/>
    <property type="molecule type" value="Genomic_DNA"/>
</dbReference>
<proteinExistence type="predicted"/>
<evidence type="ECO:0000313" key="2">
    <source>
        <dbReference type="EMBL" id="BFO16346.1"/>
    </source>
</evidence>
<reference evidence="2" key="2">
    <citation type="submission" date="2024-07" db="EMBL/GenBank/DDBJ databases">
        <title>Streptomyces haneummycinica sp. nov., a new antibiotic-producing actinobacterium isolated from marine sediment.</title>
        <authorList>
            <person name="Uemura M."/>
            <person name="Hamada M."/>
            <person name="Hirano S."/>
            <person name="Kobayashi K."/>
            <person name="Ohshiro T."/>
            <person name="Kobayashi T."/>
            <person name="Terahara T."/>
        </authorList>
    </citation>
    <scope>NUCLEOTIDE SEQUENCE</scope>
    <source>
        <strain evidence="2">KM77-8</strain>
    </source>
</reference>